<evidence type="ECO:0000313" key="1">
    <source>
        <dbReference type="EMBL" id="CAI9920536.1"/>
    </source>
</evidence>
<evidence type="ECO:0000313" key="2">
    <source>
        <dbReference type="EMBL" id="CAL6106821.1"/>
    </source>
</evidence>
<dbReference type="EMBL" id="CATOUU010000201">
    <property type="protein sequence ID" value="CAI9920536.1"/>
    <property type="molecule type" value="Genomic_DNA"/>
</dbReference>
<dbReference type="Proteomes" id="UP001642409">
    <property type="component" value="Unassembled WGS sequence"/>
</dbReference>
<organism evidence="1">
    <name type="scientific">Hexamita inflata</name>
    <dbReference type="NCBI Taxonomy" id="28002"/>
    <lineage>
        <taxon>Eukaryota</taxon>
        <taxon>Metamonada</taxon>
        <taxon>Diplomonadida</taxon>
        <taxon>Hexamitidae</taxon>
        <taxon>Hexamitinae</taxon>
        <taxon>Hexamita</taxon>
    </lineage>
</organism>
<sequence>MKSISGSLSPFTCSHNALYSFGESVYGAFTNMAWPQMVSITSVCIVERSGWKRSGAKEMSAIRYQVVIVSARYGDICIRIPKTIYQDAKETLFYRDKHLRAV</sequence>
<name>A0AA86NKA9_9EUKA</name>
<accession>A0AA86NKA9</accession>
<comment type="caution">
    <text evidence="1">The sequence shown here is derived from an EMBL/GenBank/DDBJ whole genome shotgun (WGS) entry which is preliminary data.</text>
</comment>
<reference evidence="1" key="1">
    <citation type="submission" date="2023-06" db="EMBL/GenBank/DDBJ databases">
        <authorList>
            <person name="Kurt Z."/>
        </authorList>
    </citation>
    <scope>NUCLEOTIDE SEQUENCE</scope>
</reference>
<reference evidence="2 3" key="2">
    <citation type="submission" date="2024-07" db="EMBL/GenBank/DDBJ databases">
        <authorList>
            <person name="Akdeniz Z."/>
        </authorList>
    </citation>
    <scope>NUCLEOTIDE SEQUENCE [LARGE SCALE GENOMIC DNA]</scope>
</reference>
<gene>
    <name evidence="2" type="ORF">HINF_LOCUS73984</name>
    <name evidence="1" type="ORF">HINF_LOCUS8181</name>
</gene>
<dbReference type="AlphaFoldDB" id="A0AA86NKA9"/>
<evidence type="ECO:0000313" key="3">
    <source>
        <dbReference type="Proteomes" id="UP001642409"/>
    </source>
</evidence>
<dbReference type="EMBL" id="CAXDID020000618">
    <property type="protein sequence ID" value="CAL6106821.1"/>
    <property type="molecule type" value="Genomic_DNA"/>
</dbReference>
<proteinExistence type="predicted"/>
<protein>
    <submittedName>
        <fullName evidence="2">Hypothetical_protein</fullName>
    </submittedName>
</protein>
<keyword evidence="3" id="KW-1185">Reference proteome</keyword>